<keyword evidence="1" id="KW-0472">Membrane</keyword>
<name>A0ABW4GFB8_9ACTN</name>
<keyword evidence="1" id="KW-0812">Transmembrane</keyword>
<organism evidence="2 3">
    <name type="scientific">Nonomuraea guangzhouensis</name>
    <dbReference type="NCBI Taxonomy" id="1291555"/>
    <lineage>
        <taxon>Bacteria</taxon>
        <taxon>Bacillati</taxon>
        <taxon>Actinomycetota</taxon>
        <taxon>Actinomycetes</taxon>
        <taxon>Streptosporangiales</taxon>
        <taxon>Streptosporangiaceae</taxon>
        <taxon>Nonomuraea</taxon>
    </lineage>
</organism>
<reference evidence="3" key="1">
    <citation type="journal article" date="2019" name="Int. J. Syst. Evol. Microbiol.">
        <title>The Global Catalogue of Microorganisms (GCM) 10K type strain sequencing project: providing services to taxonomists for standard genome sequencing and annotation.</title>
        <authorList>
            <consortium name="The Broad Institute Genomics Platform"/>
            <consortium name="The Broad Institute Genome Sequencing Center for Infectious Disease"/>
            <person name="Wu L."/>
            <person name="Ma J."/>
        </authorList>
    </citation>
    <scope>NUCLEOTIDE SEQUENCE [LARGE SCALE GENOMIC DNA]</scope>
    <source>
        <strain evidence="3">CGMCC 1.15399</strain>
    </source>
</reference>
<evidence type="ECO:0000313" key="3">
    <source>
        <dbReference type="Proteomes" id="UP001597097"/>
    </source>
</evidence>
<protein>
    <submittedName>
        <fullName evidence="2">Uncharacterized protein</fullName>
    </submittedName>
</protein>
<dbReference type="EMBL" id="JBHUCM010000025">
    <property type="protein sequence ID" value="MFD1541230.1"/>
    <property type="molecule type" value="Genomic_DNA"/>
</dbReference>
<comment type="caution">
    <text evidence="2">The sequence shown here is derived from an EMBL/GenBank/DDBJ whole genome shotgun (WGS) entry which is preliminary data.</text>
</comment>
<evidence type="ECO:0000256" key="1">
    <source>
        <dbReference type="SAM" id="Phobius"/>
    </source>
</evidence>
<gene>
    <name evidence="2" type="ORF">ACFSJ0_29545</name>
</gene>
<dbReference type="RefSeq" id="WP_219538815.1">
    <property type="nucleotide sequence ID" value="NZ_JAHKRM010000051.1"/>
</dbReference>
<evidence type="ECO:0000313" key="2">
    <source>
        <dbReference type="EMBL" id="MFD1541230.1"/>
    </source>
</evidence>
<keyword evidence="1" id="KW-1133">Transmembrane helix</keyword>
<feature type="transmembrane region" description="Helical" evidence="1">
    <location>
        <begin position="31"/>
        <end position="49"/>
    </location>
</feature>
<keyword evidence="3" id="KW-1185">Reference proteome</keyword>
<sequence length="52" mass="5681">MYGLTRVGTEGGFGHAAVLGRWRPSAAFGHTFAWALAFTLLAVVPALWYQRT</sequence>
<accession>A0ABW4GFB8</accession>
<proteinExistence type="predicted"/>
<dbReference type="Proteomes" id="UP001597097">
    <property type="component" value="Unassembled WGS sequence"/>
</dbReference>